<feature type="compositionally biased region" description="Basic and acidic residues" evidence="1">
    <location>
        <begin position="1"/>
        <end position="16"/>
    </location>
</feature>
<name>A0A7W4YGP3_9MICO</name>
<accession>A0A7W4YGP3</accession>
<dbReference type="Proteomes" id="UP000545286">
    <property type="component" value="Unassembled WGS sequence"/>
</dbReference>
<gene>
    <name evidence="2" type="ORF">FHX72_002421</name>
</gene>
<dbReference type="EMBL" id="JACHWJ010000003">
    <property type="protein sequence ID" value="MBB2958276.1"/>
    <property type="molecule type" value="Genomic_DNA"/>
</dbReference>
<reference evidence="2 3" key="1">
    <citation type="submission" date="2020-08" db="EMBL/GenBank/DDBJ databases">
        <title>Sequencing the genomes of 1000 actinobacteria strains.</title>
        <authorList>
            <person name="Klenk H.-P."/>
        </authorList>
    </citation>
    <scope>NUCLEOTIDE SEQUENCE [LARGE SCALE GENOMIC DNA]</scope>
    <source>
        <strain evidence="2 3">DSM 20419</strain>
    </source>
</reference>
<feature type="region of interest" description="Disordered" evidence="1">
    <location>
        <begin position="1"/>
        <end position="48"/>
    </location>
</feature>
<comment type="caution">
    <text evidence="2">The sequence shown here is derived from an EMBL/GenBank/DDBJ whole genome shotgun (WGS) entry which is preliminary data.</text>
</comment>
<dbReference type="AlphaFoldDB" id="A0A7W4YGP3"/>
<keyword evidence="3" id="KW-1185">Reference proteome</keyword>
<organism evidence="2 3">
    <name type="scientific">Pseudoclavibacter helvolus</name>
    <dbReference type="NCBI Taxonomy" id="255205"/>
    <lineage>
        <taxon>Bacteria</taxon>
        <taxon>Bacillati</taxon>
        <taxon>Actinomycetota</taxon>
        <taxon>Actinomycetes</taxon>
        <taxon>Micrococcales</taxon>
        <taxon>Microbacteriaceae</taxon>
        <taxon>Pseudoclavibacter</taxon>
    </lineage>
</organism>
<protein>
    <submittedName>
        <fullName evidence="2">Uncharacterized protein</fullName>
    </submittedName>
</protein>
<evidence type="ECO:0000313" key="3">
    <source>
        <dbReference type="Proteomes" id="UP000545286"/>
    </source>
</evidence>
<evidence type="ECO:0000313" key="2">
    <source>
        <dbReference type="EMBL" id="MBB2958276.1"/>
    </source>
</evidence>
<proteinExistence type="predicted"/>
<sequence length="48" mass="5082">MSDQKISHDSEGEEKPNGLGEDGTIPNSDDGVAVGYDPDASTFEPEED</sequence>
<evidence type="ECO:0000256" key="1">
    <source>
        <dbReference type="SAM" id="MobiDB-lite"/>
    </source>
</evidence>
<dbReference type="RefSeq" id="WP_167349042.1">
    <property type="nucleotide sequence ID" value="NZ_CZJS01000086.1"/>
</dbReference>